<keyword evidence="4" id="KW-1185">Reference proteome</keyword>
<evidence type="ECO:0000256" key="1">
    <source>
        <dbReference type="SAM" id="MobiDB-lite"/>
    </source>
</evidence>
<evidence type="ECO:0000313" key="4">
    <source>
        <dbReference type="Proteomes" id="UP001516023"/>
    </source>
</evidence>
<evidence type="ECO:0000313" key="3">
    <source>
        <dbReference type="EMBL" id="KAL3803671.1"/>
    </source>
</evidence>
<name>A0ABD3QUN1_9STRA</name>
<comment type="caution">
    <text evidence="3">The sequence shown here is derived from an EMBL/GenBank/DDBJ whole genome shotgun (WGS) entry which is preliminary data.</text>
</comment>
<gene>
    <name evidence="3" type="ORF">HJC23_003725</name>
</gene>
<protein>
    <submittedName>
        <fullName evidence="3">Uncharacterized protein</fullName>
    </submittedName>
</protein>
<keyword evidence="2" id="KW-0812">Transmembrane</keyword>
<sequence length="150" mass="16396">MDHDDDDDYRNRPPRRSSNEFIKSQERSARASGTDGVGAFAVAQAAPGGRRAGPRIRRTASQRRRARERAGLETAEGGGGGGEDGGGRMRQDVNPEELMMADVEFDEMILEEEEEEALGFWQLDRTDKYICAGIGILVVALIVILAMALS</sequence>
<dbReference type="EMBL" id="JABMIG020000012">
    <property type="protein sequence ID" value="KAL3803671.1"/>
    <property type="molecule type" value="Genomic_DNA"/>
</dbReference>
<keyword evidence="2" id="KW-1133">Transmembrane helix</keyword>
<evidence type="ECO:0000256" key="2">
    <source>
        <dbReference type="SAM" id="Phobius"/>
    </source>
</evidence>
<feature type="transmembrane region" description="Helical" evidence="2">
    <location>
        <begin position="129"/>
        <end position="149"/>
    </location>
</feature>
<dbReference type="AlphaFoldDB" id="A0ABD3QUN1"/>
<accession>A0ABD3QUN1</accession>
<organism evidence="3 4">
    <name type="scientific">Cyclotella cryptica</name>
    <dbReference type="NCBI Taxonomy" id="29204"/>
    <lineage>
        <taxon>Eukaryota</taxon>
        <taxon>Sar</taxon>
        <taxon>Stramenopiles</taxon>
        <taxon>Ochrophyta</taxon>
        <taxon>Bacillariophyta</taxon>
        <taxon>Coscinodiscophyceae</taxon>
        <taxon>Thalassiosirophycidae</taxon>
        <taxon>Stephanodiscales</taxon>
        <taxon>Stephanodiscaceae</taxon>
        <taxon>Cyclotella</taxon>
    </lineage>
</organism>
<keyword evidence="2" id="KW-0472">Membrane</keyword>
<proteinExistence type="predicted"/>
<reference evidence="3 4" key="1">
    <citation type="journal article" date="2020" name="G3 (Bethesda)">
        <title>Improved Reference Genome for Cyclotella cryptica CCMP332, a Model for Cell Wall Morphogenesis, Salinity Adaptation, and Lipid Production in Diatoms (Bacillariophyta).</title>
        <authorList>
            <person name="Roberts W.R."/>
            <person name="Downey K.M."/>
            <person name="Ruck E.C."/>
            <person name="Traller J.C."/>
            <person name="Alverson A.J."/>
        </authorList>
    </citation>
    <scope>NUCLEOTIDE SEQUENCE [LARGE SCALE GENOMIC DNA]</scope>
    <source>
        <strain evidence="3 4">CCMP332</strain>
    </source>
</reference>
<dbReference type="Proteomes" id="UP001516023">
    <property type="component" value="Unassembled WGS sequence"/>
</dbReference>
<feature type="compositionally biased region" description="Basic residues" evidence="1">
    <location>
        <begin position="52"/>
        <end position="67"/>
    </location>
</feature>
<feature type="region of interest" description="Disordered" evidence="1">
    <location>
        <begin position="1"/>
        <end position="91"/>
    </location>
</feature>